<dbReference type="Gene3D" id="2.30.30.940">
    <property type="match status" value="1"/>
</dbReference>
<dbReference type="Pfam" id="PF13604">
    <property type="entry name" value="AAA_30"/>
    <property type="match status" value="1"/>
</dbReference>
<evidence type="ECO:0000259" key="4">
    <source>
        <dbReference type="Pfam" id="PF03389"/>
    </source>
</evidence>
<feature type="compositionally biased region" description="Low complexity" evidence="3">
    <location>
        <begin position="1089"/>
        <end position="1104"/>
    </location>
</feature>
<evidence type="ECO:0000256" key="3">
    <source>
        <dbReference type="SAM" id="MobiDB-lite"/>
    </source>
</evidence>
<reference evidence="5 6" key="1">
    <citation type="submission" date="2019-05" db="EMBL/GenBank/DDBJ databases">
        <authorList>
            <person name="Farhan Ul Haque M."/>
        </authorList>
    </citation>
    <scope>NUCLEOTIDE SEQUENCE [LARGE SCALE GENOMIC DNA]</scope>
    <source>
        <strain evidence="5">2</strain>
    </source>
</reference>
<feature type="region of interest" description="Disordered" evidence="3">
    <location>
        <begin position="1089"/>
        <end position="1112"/>
    </location>
</feature>
<evidence type="ECO:0000313" key="6">
    <source>
        <dbReference type="Proteomes" id="UP000485880"/>
    </source>
</evidence>
<dbReference type="AlphaFoldDB" id="A0A8B6M964"/>
<dbReference type="Gene3D" id="3.40.50.300">
    <property type="entry name" value="P-loop containing nucleotide triphosphate hydrolases"/>
    <property type="match status" value="2"/>
</dbReference>
<dbReference type="Gene3D" id="3.30.930.30">
    <property type="match status" value="1"/>
</dbReference>
<dbReference type="InterPro" id="IPR005053">
    <property type="entry name" value="MobA_MobL"/>
</dbReference>
<protein>
    <recommendedName>
        <fullName evidence="4">MobA/MobL protein domain-containing protein</fullName>
    </recommendedName>
</protein>
<dbReference type="EMBL" id="CABFMQ020000096">
    <property type="protein sequence ID" value="VTZ51372.1"/>
    <property type="molecule type" value="Genomic_DNA"/>
</dbReference>
<dbReference type="Pfam" id="PF03389">
    <property type="entry name" value="MobA_MobL"/>
    <property type="match status" value="1"/>
</dbReference>
<comment type="similarity">
    <text evidence="1">Belongs to the MobA/MobL family.</text>
</comment>
<name>A0A8B6M964_METTU</name>
<evidence type="ECO:0000256" key="1">
    <source>
        <dbReference type="ARBA" id="ARBA00010873"/>
    </source>
</evidence>
<proteinExistence type="inferred from homology"/>
<evidence type="ECO:0000256" key="2">
    <source>
        <dbReference type="ARBA" id="ARBA00022971"/>
    </source>
</evidence>
<organism evidence="5 6">
    <name type="scientific">Methylocella tundrae</name>
    <dbReference type="NCBI Taxonomy" id="227605"/>
    <lineage>
        <taxon>Bacteria</taxon>
        <taxon>Pseudomonadati</taxon>
        <taxon>Pseudomonadota</taxon>
        <taxon>Alphaproteobacteria</taxon>
        <taxon>Hyphomicrobiales</taxon>
        <taxon>Beijerinckiaceae</taxon>
        <taxon>Methylocella</taxon>
    </lineage>
</organism>
<sequence>MHRGRCCLTTGLGWRNLGLMAIQFARARYVSRSTGGDAVRSAAYNARAALTAERTGQVFYFKNRSAPDHHEILLPEGAAARFSDCGVLWNAAEAAERRRDSQVAREVLLALPADGGLTAEDRIALARSFALENFVSKGVAVQLDVHAPHEPAADGEEAGAPTNYHAHLLITTRRLEGERFAAKKARDLDPEMRACAPHLHGGAVKRGYVADAEAWGELWREHQDRYFREHGFSARVDVAAIHPGAHIGPVRMRKPGSDLAARAAVLRRANEAAARDPAQVLEALTRNSATFTARDVDRFLARHIDDGAERAAVKRAVLGHGDALALLDRETLISAGRWTTRPVRAQELAALTEGEALASAPHHGGPPAGAAAAALQSRTLRADQRAAFDHAIAAGALKIIEGRAGTGKSYTLQAVRAAHELAGFRVVGLGPTNAVAQDLKAEGFSEAETAHAALFKLKNGRGQPWDARTVVIVDEAAMMDSHITGEILAAARASGSKLILAGDDRQLASIERGGLFTELKERHGAAAIVAVTRQRDDWQRQASRDLAEGRFTDAVAAYDRHGAISWTETQDEARAALVEAWRRDAAGSSGAARFVFAYTNKDVDALNAELRGVRRAQGALSGVDVVFETRHGALPFAVGDRVQLTDTLKRAGLYNGNAGVITGVDRGEGRIWARLDAAAGQAGRDVTWTAAEFGGFRHGYAGTIYKGQGKTLDHAYLYHTHHWRSAASYVALTRQRESARIFVATETTRNARDLARQMARGEVKAASVAWTTAAEAAARAEAPLREARRRLARDPGAVRRHLENLRIEQALRPILPALAQAIERQTAAVTALTDAAARFAEKMQTFAGAALALRAADGADASAPIPSAEPEADKPEPPALRAARAAVAALRDPPSKGLPEVKRRELKAKAAIKAAPPEARKELYAEAREANLARINEAMGKKQREPAAAALHYRPTSELAAAVRAVNERIKRQEREEWRRRLEKTRLLFPDLRPRLLERKTREEAAREEMERRAASRVRFEKERKEAAAAKWESEAPARAAAEQKRAAAVEAALDALVAKAQDEWEQKIVAMQKAAAAQEAAWPGLARDFPAALPDDPAASRAPTELRAPERETDILAAMDRERQAQLDPTIKAERLAARWKDVEQDQDKLDPWQRYLEQKEEWAAVETRMNELTSEIGKDPQMDAVLWARRDEFGIGERRALGEALRNSAAIVALEGELEPRPSPSPGMSM</sequence>
<keyword evidence="2" id="KW-0184">Conjugation</keyword>
<accession>A0A8B6M964</accession>
<gene>
    <name evidence="5" type="ORF">MPC4_380010</name>
</gene>
<feature type="domain" description="MobA/MobL protein" evidence="4">
    <location>
        <begin position="38"/>
        <end position="238"/>
    </location>
</feature>
<dbReference type="InterPro" id="IPR027417">
    <property type="entry name" value="P-loop_NTPase"/>
</dbReference>
<comment type="caution">
    <text evidence="5">The sequence shown here is derived from an EMBL/GenBank/DDBJ whole genome shotgun (WGS) entry which is preliminary data.</text>
</comment>
<dbReference type="Proteomes" id="UP000485880">
    <property type="component" value="Unassembled WGS sequence"/>
</dbReference>
<evidence type="ECO:0000313" key="5">
    <source>
        <dbReference type="EMBL" id="VTZ51372.1"/>
    </source>
</evidence>
<dbReference type="SUPFAM" id="SSF52540">
    <property type="entry name" value="P-loop containing nucleoside triphosphate hydrolases"/>
    <property type="match status" value="2"/>
</dbReference>
<keyword evidence="6" id="KW-1185">Reference proteome</keyword>